<reference evidence="1" key="1">
    <citation type="submission" date="2014-09" db="EMBL/GenBank/DDBJ databases">
        <authorList>
            <person name="Magalhaes I.L.F."/>
            <person name="Oliveira U."/>
            <person name="Santos F.R."/>
            <person name="Vidigal T.H.D.A."/>
            <person name="Brescovit A.D."/>
            <person name="Santos A.J."/>
        </authorList>
    </citation>
    <scope>NUCLEOTIDE SEQUENCE</scope>
    <source>
        <tissue evidence="1">Shoot tissue taken approximately 20 cm above the soil surface</tissue>
    </source>
</reference>
<organism evidence="1">
    <name type="scientific">Arundo donax</name>
    <name type="common">Giant reed</name>
    <name type="synonym">Donax arundinaceus</name>
    <dbReference type="NCBI Taxonomy" id="35708"/>
    <lineage>
        <taxon>Eukaryota</taxon>
        <taxon>Viridiplantae</taxon>
        <taxon>Streptophyta</taxon>
        <taxon>Embryophyta</taxon>
        <taxon>Tracheophyta</taxon>
        <taxon>Spermatophyta</taxon>
        <taxon>Magnoliopsida</taxon>
        <taxon>Liliopsida</taxon>
        <taxon>Poales</taxon>
        <taxon>Poaceae</taxon>
        <taxon>PACMAD clade</taxon>
        <taxon>Arundinoideae</taxon>
        <taxon>Arundineae</taxon>
        <taxon>Arundo</taxon>
    </lineage>
</organism>
<dbReference type="EMBL" id="GBRH01225406">
    <property type="protein sequence ID" value="JAD72489.1"/>
    <property type="molecule type" value="Transcribed_RNA"/>
</dbReference>
<evidence type="ECO:0000313" key="1">
    <source>
        <dbReference type="EMBL" id="JAD72489.1"/>
    </source>
</evidence>
<sequence length="24" mass="2580">MLSLLICVTVSSHINIAIVAFTHP</sequence>
<dbReference type="AlphaFoldDB" id="A0A0A9C852"/>
<accession>A0A0A9C852</accession>
<protein>
    <submittedName>
        <fullName evidence="1">Uncharacterized protein</fullName>
    </submittedName>
</protein>
<proteinExistence type="predicted"/>
<name>A0A0A9C852_ARUDO</name>
<reference evidence="1" key="2">
    <citation type="journal article" date="2015" name="Data Brief">
        <title>Shoot transcriptome of the giant reed, Arundo donax.</title>
        <authorList>
            <person name="Barrero R.A."/>
            <person name="Guerrero F.D."/>
            <person name="Moolhuijzen P."/>
            <person name="Goolsby J.A."/>
            <person name="Tidwell J."/>
            <person name="Bellgard S.E."/>
            <person name="Bellgard M.I."/>
        </authorList>
    </citation>
    <scope>NUCLEOTIDE SEQUENCE</scope>
    <source>
        <tissue evidence="1">Shoot tissue taken approximately 20 cm above the soil surface</tissue>
    </source>
</reference>